<protein>
    <submittedName>
        <fullName evidence="1">Uncharacterized protein</fullName>
    </submittedName>
</protein>
<name>A0AAV4I793_9GAST</name>
<reference evidence="1 2" key="1">
    <citation type="journal article" date="2021" name="Elife">
        <title>Chloroplast acquisition without the gene transfer in kleptoplastic sea slugs, Plakobranchus ocellatus.</title>
        <authorList>
            <person name="Maeda T."/>
            <person name="Takahashi S."/>
            <person name="Yoshida T."/>
            <person name="Shimamura S."/>
            <person name="Takaki Y."/>
            <person name="Nagai Y."/>
            <person name="Toyoda A."/>
            <person name="Suzuki Y."/>
            <person name="Arimoto A."/>
            <person name="Ishii H."/>
            <person name="Satoh N."/>
            <person name="Nishiyama T."/>
            <person name="Hasebe M."/>
            <person name="Maruyama T."/>
            <person name="Minagawa J."/>
            <person name="Obokata J."/>
            <person name="Shigenobu S."/>
        </authorList>
    </citation>
    <scope>NUCLEOTIDE SEQUENCE [LARGE SCALE GENOMIC DNA]</scope>
</reference>
<organism evidence="1 2">
    <name type="scientific">Elysia marginata</name>
    <dbReference type="NCBI Taxonomy" id="1093978"/>
    <lineage>
        <taxon>Eukaryota</taxon>
        <taxon>Metazoa</taxon>
        <taxon>Spiralia</taxon>
        <taxon>Lophotrochozoa</taxon>
        <taxon>Mollusca</taxon>
        <taxon>Gastropoda</taxon>
        <taxon>Heterobranchia</taxon>
        <taxon>Euthyneura</taxon>
        <taxon>Panpulmonata</taxon>
        <taxon>Sacoglossa</taxon>
        <taxon>Placobranchoidea</taxon>
        <taxon>Plakobranchidae</taxon>
        <taxon>Elysia</taxon>
    </lineage>
</organism>
<dbReference type="EMBL" id="BMAT01006097">
    <property type="protein sequence ID" value="GFS06137.1"/>
    <property type="molecule type" value="Genomic_DNA"/>
</dbReference>
<dbReference type="AlphaFoldDB" id="A0AAV4I793"/>
<comment type="caution">
    <text evidence="1">The sequence shown here is derived from an EMBL/GenBank/DDBJ whole genome shotgun (WGS) entry which is preliminary data.</text>
</comment>
<gene>
    <name evidence="1" type="ORF">ElyMa_002956800</name>
</gene>
<evidence type="ECO:0000313" key="1">
    <source>
        <dbReference type="EMBL" id="GFS06137.1"/>
    </source>
</evidence>
<dbReference type="Proteomes" id="UP000762676">
    <property type="component" value="Unassembled WGS sequence"/>
</dbReference>
<keyword evidence="2" id="KW-1185">Reference proteome</keyword>
<evidence type="ECO:0000313" key="2">
    <source>
        <dbReference type="Proteomes" id="UP000762676"/>
    </source>
</evidence>
<accession>A0AAV4I793</accession>
<sequence length="112" mass="13242">MSDLYEKYLALAKKLKIPEPDLLTWVVTDIREENEKKERIRKDEEKVCEEKAKQQAIDQDERARERELELDKKRIELQTAQWTSASISHARLAISMLKLKFAPLLPSGYWEV</sequence>
<proteinExistence type="predicted"/>